<dbReference type="EMBL" id="WJBC01000020">
    <property type="protein sequence ID" value="MBC3805130.1"/>
    <property type="molecule type" value="Genomic_DNA"/>
</dbReference>
<evidence type="ECO:0000256" key="3">
    <source>
        <dbReference type="ARBA" id="ARBA00012438"/>
    </source>
</evidence>
<dbReference type="Gene3D" id="3.30.565.10">
    <property type="entry name" value="Histidine kinase-like ATPase, C-terminal domain"/>
    <property type="match status" value="1"/>
</dbReference>
<dbReference type="InterPro" id="IPR036890">
    <property type="entry name" value="HATPase_C_sf"/>
</dbReference>
<dbReference type="SMART" id="SM00387">
    <property type="entry name" value="HATPase_c"/>
    <property type="match status" value="1"/>
</dbReference>
<feature type="domain" description="Histidine kinase" evidence="15">
    <location>
        <begin position="279"/>
        <end position="494"/>
    </location>
</feature>
<keyword evidence="4" id="KW-1003">Cell membrane</keyword>
<dbReference type="SUPFAM" id="SSF47384">
    <property type="entry name" value="Homodimeric domain of signal transducing histidine kinase"/>
    <property type="match status" value="1"/>
</dbReference>
<evidence type="ECO:0000256" key="6">
    <source>
        <dbReference type="ARBA" id="ARBA00022679"/>
    </source>
</evidence>
<keyword evidence="18" id="KW-1185">Reference proteome</keyword>
<keyword evidence="13 14" id="KW-0472">Membrane</keyword>
<feature type="transmembrane region" description="Helical" evidence="14">
    <location>
        <begin position="188"/>
        <end position="216"/>
    </location>
</feature>
<organism evidence="17 18">
    <name type="scientific">Acetobacterium fimetarium</name>
    <dbReference type="NCBI Taxonomy" id="52691"/>
    <lineage>
        <taxon>Bacteria</taxon>
        <taxon>Bacillati</taxon>
        <taxon>Bacillota</taxon>
        <taxon>Clostridia</taxon>
        <taxon>Eubacteriales</taxon>
        <taxon>Eubacteriaceae</taxon>
        <taxon>Acetobacterium</taxon>
    </lineage>
</organism>
<dbReference type="CDD" id="cd00075">
    <property type="entry name" value="HATPase"/>
    <property type="match status" value="1"/>
</dbReference>
<dbReference type="InterPro" id="IPR003660">
    <property type="entry name" value="HAMP_dom"/>
</dbReference>
<evidence type="ECO:0000313" key="17">
    <source>
        <dbReference type="EMBL" id="MBC3805130.1"/>
    </source>
</evidence>
<dbReference type="InterPro" id="IPR050398">
    <property type="entry name" value="HssS/ArlS-like"/>
</dbReference>
<dbReference type="InterPro" id="IPR003594">
    <property type="entry name" value="HATPase_dom"/>
</dbReference>
<keyword evidence="8" id="KW-0547">Nucleotide-binding</keyword>
<evidence type="ECO:0000259" key="16">
    <source>
        <dbReference type="PROSITE" id="PS50885"/>
    </source>
</evidence>
<evidence type="ECO:0000256" key="13">
    <source>
        <dbReference type="ARBA" id="ARBA00023136"/>
    </source>
</evidence>
<evidence type="ECO:0000256" key="9">
    <source>
        <dbReference type="ARBA" id="ARBA00022777"/>
    </source>
</evidence>
<dbReference type="Pfam" id="PF02518">
    <property type="entry name" value="HATPase_c"/>
    <property type="match status" value="1"/>
</dbReference>
<evidence type="ECO:0000256" key="7">
    <source>
        <dbReference type="ARBA" id="ARBA00022692"/>
    </source>
</evidence>
<keyword evidence="11 14" id="KW-1133">Transmembrane helix</keyword>
<dbReference type="PROSITE" id="PS50885">
    <property type="entry name" value="HAMP"/>
    <property type="match status" value="1"/>
</dbReference>
<comment type="catalytic activity">
    <reaction evidence="1">
        <text>ATP + protein L-histidine = ADP + protein N-phospho-L-histidine.</text>
        <dbReference type="EC" id="2.7.13.3"/>
    </reaction>
</comment>
<evidence type="ECO:0000256" key="14">
    <source>
        <dbReference type="SAM" id="Phobius"/>
    </source>
</evidence>
<protein>
    <recommendedName>
        <fullName evidence="3">histidine kinase</fullName>
        <ecNumber evidence="3">2.7.13.3</ecNumber>
    </recommendedName>
</protein>
<evidence type="ECO:0000256" key="4">
    <source>
        <dbReference type="ARBA" id="ARBA00022475"/>
    </source>
</evidence>
<evidence type="ECO:0000313" key="18">
    <source>
        <dbReference type="Proteomes" id="UP000603234"/>
    </source>
</evidence>
<dbReference type="SUPFAM" id="SSF158472">
    <property type="entry name" value="HAMP domain-like"/>
    <property type="match status" value="1"/>
</dbReference>
<name>A0ABR6WX20_9FIRM</name>
<dbReference type="SMART" id="SM00304">
    <property type="entry name" value="HAMP"/>
    <property type="match status" value="1"/>
</dbReference>
<dbReference type="InterPro" id="IPR005467">
    <property type="entry name" value="His_kinase_dom"/>
</dbReference>
<dbReference type="PANTHER" id="PTHR45528">
    <property type="entry name" value="SENSOR HISTIDINE KINASE CPXA"/>
    <property type="match status" value="1"/>
</dbReference>
<evidence type="ECO:0000256" key="5">
    <source>
        <dbReference type="ARBA" id="ARBA00022553"/>
    </source>
</evidence>
<keyword evidence="5" id="KW-0597">Phosphoprotein</keyword>
<evidence type="ECO:0000256" key="1">
    <source>
        <dbReference type="ARBA" id="ARBA00000085"/>
    </source>
</evidence>
<feature type="transmembrane region" description="Helical" evidence="14">
    <location>
        <begin position="21"/>
        <end position="43"/>
    </location>
</feature>
<keyword evidence="7 14" id="KW-0812">Transmembrane</keyword>
<reference evidence="17 18" key="1">
    <citation type="journal article" date="2020" name="mSystems">
        <title>Defining Genomic and Predicted Metabolic Features of the Acetobacterium Genus.</title>
        <authorList>
            <person name="Ross D.E."/>
            <person name="Marshall C.W."/>
            <person name="Gulliver D."/>
            <person name="May H.D."/>
            <person name="Norman R.S."/>
        </authorList>
    </citation>
    <scope>NUCLEOTIDE SEQUENCE [LARGE SCALE GENOMIC DNA]</scope>
    <source>
        <strain evidence="17 18">DSM 8238</strain>
    </source>
</reference>
<dbReference type="Gene3D" id="6.10.340.10">
    <property type="match status" value="1"/>
</dbReference>
<feature type="domain" description="HAMP" evidence="16">
    <location>
        <begin position="218"/>
        <end position="271"/>
    </location>
</feature>
<keyword evidence="12" id="KW-0902">Two-component regulatory system</keyword>
<comment type="subcellular location">
    <subcellularLocation>
        <location evidence="2">Cell membrane</location>
        <topology evidence="2">Multi-pass membrane protein</topology>
    </subcellularLocation>
</comment>
<dbReference type="InterPro" id="IPR004358">
    <property type="entry name" value="Sig_transdc_His_kin-like_C"/>
</dbReference>
<keyword evidence="6" id="KW-0808">Transferase</keyword>
<dbReference type="PROSITE" id="PS50109">
    <property type="entry name" value="HIS_KIN"/>
    <property type="match status" value="1"/>
</dbReference>
<accession>A0ABR6WX20</accession>
<evidence type="ECO:0000256" key="10">
    <source>
        <dbReference type="ARBA" id="ARBA00022840"/>
    </source>
</evidence>
<comment type="caution">
    <text evidence="17">The sequence shown here is derived from an EMBL/GenBank/DDBJ whole genome shotgun (WGS) entry which is preliminary data.</text>
</comment>
<dbReference type="PANTHER" id="PTHR45528:SF1">
    <property type="entry name" value="SENSOR HISTIDINE KINASE CPXA"/>
    <property type="match status" value="1"/>
</dbReference>
<dbReference type="InterPro" id="IPR003661">
    <property type="entry name" value="HisK_dim/P_dom"/>
</dbReference>
<dbReference type="RefSeq" id="WP_186843016.1">
    <property type="nucleotide sequence ID" value="NZ_WJBC01000020.1"/>
</dbReference>
<evidence type="ECO:0000256" key="8">
    <source>
        <dbReference type="ARBA" id="ARBA00022741"/>
    </source>
</evidence>
<dbReference type="Gene3D" id="1.10.287.130">
    <property type="match status" value="1"/>
</dbReference>
<evidence type="ECO:0000256" key="11">
    <source>
        <dbReference type="ARBA" id="ARBA00022989"/>
    </source>
</evidence>
<evidence type="ECO:0000256" key="2">
    <source>
        <dbReference type="ARBA" id="ARBA00004651"/>
    </source>
</evidence>
<dbReference type="InterPro" id="IPR036097">
    <property type="entry name" value="HisK_dim/P_sf"/>
</dbReference>
<sequence>MWFDNLNIPGRKKPLKIYHRIVYFFILALTFVLALSFLMVFFFSKQLILNESQSTMIRFNDYVINTIDENMPLLLSYPGRERLEVISEKLYPFFKDNSQIAYQLSDNEGNVYQSSEILTDLLVADDLEKYHFRLFEFSFDDEQKQNQTISVNSLRYNQTDYYYLGSYYVLEDGDIIYIQIVKNLHDSYVFMTTLFVLMVSISIVGLIAIIIIGIYGTKHTLKPLIKISETARNITENNLNTRIAETGNKDELDQLIISLNQMIQKLESAFNNQKRFVSDASHELRIPLTVIKGYIDILSDWGKNDPQLCNESIDAIRDEIGGMSKMVEDLLLITRIENNYFNEDFRVLDLSVVLEKVYSQCLMIDPDHDYRLETCGAAFVRGNEGLLIQAIRGLIDNSRKYTPEGGTITLIGTVHDEETTEITIRDSGCGIPENELERIKERFYRISRDRSRDTGGTGLGLSIIDSIVTIHHGQLVIQSELGKGTSASILLKKH</sequence>
<evidence type="ECO:0000259" key="15">
    <source>
        <dbReference type="PROSITE" id="PS50109"/>
    </source>
</evidence>
<gene>
    <name evidence="17" type="ORF">GH808_11910</name>
</gene>
<dbReference type="Pfam" id="PF00672">
    <property type="entry name" value="HAMP"/>
    <property type="match status" value="1"/>
</dbReference>
<keyword evidence="10" id="KW-0067">ATP-binding</keyword>
<dbReference type="PRINTS" id="PR00344">
    <property type="entry name" value="BCTRLSENSOR"/>
</dbReference>
<dbReference type="SUPFAM" id="SSF55874">
    <property type="entry name" value="ATPase domain of HSP90 chaperone/DNA topoisomerase II/histidine kinase"/>
    <property type="match status" value="1"/>
</dbReference>
<dbReference type="Pfam" id="PF00512">
    <property type="entry name" value="HisKA"/>
    <property type="match status" value="1"/>
</dbReference>
<keyword evidence="9" id="KW-0418">Kinase</keyword>
<dbReference type="EC" id="2.7.13.3" evidence="3"/>
<proteinExistence type="predicted"/>
<dbReference type="CDD" id="cd00082">
    <property type="entry name" value="HisKA"/>
    <property type="match status" value="1"/>
</dbReference>
<dbReference type="SMART" id="SM00388">
    <property type="entry name" value="HisKA"/>
    <property type="match status" value="1"/>
</dbReference>
<dbReference type="CDD" id="cd06225">
    <property type="entry name" value="HAMP"/>
    <property type="match status" value="1"/>
</dbReference>
<evidence type="ECO:0000256" key="12">
    <source>
        <dbReference type="ARBA" id="ARBA00023012"/>
    </source>
</evidence>
<dbReference type="Proteomes" id="UP000603234">
    <property type="component" value="Unassembled WGS sequence"/>
</dbReference>